<dbReference type="SUPFAM" id="SSF49785">
    <property type="entry name" value="Galactose-binding domain-like"/>
    <property type="match status" value="1"/>
</dbReference>
<dbReference type="Pfam" id="PF00041">
    <property type="entry name" value="fn3"/>
    <property type="match status" value="1"/>
</dbReference>
<dbReference type="RefSeq" id="WP_255897718.1">
    <property type="nucleotide sequence ID" value="NZ_JAFMZO010000001.1"/>
</dbReference>
<feature type="domain" description="Fibronectin type-III" evidence="3">
    <location>
        <begin position="737"/>
        <end position="826"/>
    </location>
</feature>
<dbReference type="SUPFAM" id="SSF49265">
    <property type="entry name" value="Fibronectin type III"/>
    <property type="match status" value="1"/>
</dbReference>
<accession>A0ABW4ZL08</accession>
<comment type="caution">
    <text evidence="4">The sequence shown here is derived from an EMBL/GenBank/DDBJ whole genome shotgun (WGS) entry which is preliminary data.</text>
</comment>
<dbReference type="Gene3D" id="2.60.120.260">
    <property type="entry name" value="Galactose-binding domain-like"/>
    <property type="match status" value="1"/>
</dbReference>
<keyword evidence="1" id="KW-0732">Signal</keyword>
<dbReference type="Gene3D" id="2.130.10.10">
    <property type="entry name" value="YVTN repeat-like/Quinoprotein amine dehydrogenase"/>
    <property type="match status" value="2"/>
</dbReference>
<proteinExistence type="predicted"/>
<evidence type="ECO:0000313" key="5">
    <source>
        <dbReference type="Proteomes" id="UP001597387"/>
    </source>
</evidence>
<dbReference type="CDD" id="cd00063">
    <property type="entry name" value="FN3"/>
    <property type="match status" value="1"/>
</dbReference>
<evidence type="ECO:0000256" key="1">
    <source>
        <dbReference type="SAM" id="SignalP"/>
    </source>
</evidence>
<dbReference type="InterPro" id="IPR013783">
    <property type="entry name" value="Ig-like_fold"/>
</dbReference>
<dbReference type="NCBIfam" id="TIGR04183">
    <property type="entry name" value="Por_Secre_tail"/>
    <property type="match status" value="1"/>
</dbReference>
<dbReference type="Gene3D" id="2.60.40.740">
    <property type="match status" value="1"/>
</dbReference>
<evidence type="ECO:0000259" key="2">
    <source>
        <dbReference type="PROSITE" id="PS50022"/>
    </source>
</evidence>
<dbReference type="PANTHER" id="PTHR43739">
    <property type="entry name" value="XYLOGLUCANASE (EUROFUNG)"/>
    <property type="match status" value="1"/>
</dbReference>
<dbReference type="InterPro" id="IPR052025">
    <property type="entry name" value="Xyloglucanase_GH74"/>
</dbReference>
<evidence type="ECO:0000313" key="4">
    <source>
        <dbReference type="EMBL" id="MFD2162217.1"/>
    </source>
</evidence>
<sequence length="1350" mass="143457">MERLLPQKRFQLSLFLLTILLLGYSLQSNAQTSWATVRIGGGGSVTSIKAHPKVPNLFFATTDVGNPYRWNHNAQKWEGLLNAVPLSQSNNSACGNIAFDPQDDTGNILYATVGKYADYANGWSPPGKVIKSTDRGTSWTDAGLTIRVAANSAQDKRGGDRIVVDPQNSSVVYVTSVADGTYKGINSGTSWSKINSLNGRFIAFDVSGGMISGVTKNIFIGCHDGVYRSTDGGETFTLMPGSPSEVRRAAIHPNGTMYVTAGVRESSTDADYTNSGVFKWNGSSWSKFTPQATADYIGVDVNPHNSEEVIVNVHSWDSPTFRSKDGGIIWEKFARSFDVSEMPFKTSDHFAKNITDFVFDPFNAGHVWFTDIFAVYQTTDVWASTVQWKGRVVDLEEFVTMGTILCPPAGSPNKLLTGGADLGGFDHKSITEPPTKSMAAYFPWTPLGLSGNMVGVAVQESNPNFIARVGRKGWDGTAYGGYSTNGGDTYTIFTTYPAGESGGRIVVSATSETMIWVGQGGPVQAGVPSANGYAYRSTDRGVTWTKINSLPAGLVPGSNIFNGGSPNPIAADKVNGRKFYAYQGGKFYVSTDGGVNFSIASSTLPVLSNTSFLKVETAPDKEGHIWVSLQGSGLWYSTNSGASFTKISNVQDVRLMSVGKALSTDPAVYVMGTVNNIADGVFRSDDNGASWTQMDNVYYKMGNEPNSMAADRVVYGRVFIGTNGNGIFVGSGPVPARPANLTATASGANQINLSWTDNSDNETHFRIERKEATGNYGFLSNAPANTTSFSDTGVLAGTSYSYRVGTENINGSSAWSNVASATTSGTAPAKLVITGSTAGYDDGTNTKANSYDGNTGTRWAGNGTLSTSWITYDLGANKTVNYLKLMMFNGNTRTNPIKVEMGNGSTWTQVWSGITALTAGFQPIDIADHTNRYVRITLTGANSEGTYWFGITETEIYGSDCKPVPDLAELPPVNGECSVTVTAPTATDACAGKLNGSTNDPLTYNQQGTYTINWTYDNGNGHTATQTQRVVVKDVSAPVITYRPEVATQCYSAEGSYAIPALVATDNCGMAQISYSIGGATSRSGSGADASGSFNVGTSTIHWLVDDGHGNQATGETRVVINSPVTVSVPDIYAMDFSGVAKNTLYLGYGPSSLTINALPSGGTGPYTYLWNDIEGSSSLSVSSAGVYTVKVIDALGCSATASISITVEDVRCGSNNDKVKICHDGSEICVPKGRVDDHLNHGDRLGACNASVISNLKVVEIANLREVESTNSSSVSVYPNPVELELQVSVSKLQPGATLNLYNSAGILMRSLPLSKSTESISTQGFIPGLYVLVIKNGDEVTTKKILKQ</sequence>
<protein>
    <submittedName>
        <fullName evidence="4">T9SS type A sorting domain-containing protein</fullName>
    </submittedName>
</protein>
<dbReference type="PROSITE" id="PS50853">
    <property type="entry name" value="FN3"/>
    <property type="match status" value="1"/>
</dbReference>
<organism evidence="4 5">
    <name type="scientific">Paradesertivirga mongoliensis</name>
    <dbReference type="NCBI Taxonomy" id="2100740"/>
    <lineage>
        <taxon>Bacteria</taxon>
        <taxon>Pseudomonadati</taxon>
        <taxon>Bacteroidota</taxon>
        <taxon>Sphingobacteriia</taxon>
        <taxon>Sphingobacteriales</taxon>
        <taxon>Sphingobacteriaceae</taxon>
        <taxon>Paradesertivirga</taxon>
    </lineage>
</organism>
<dbReference type="SMART" id="SM00060">
    <property type="entry name" value="FN3"/>
    <property type="match status" value="1"/>
</dbReference>
<feature type="signal peptide" evidence="1">
    <location>
        <begin position="1"/>
        <end position="30"/>
    </location>
</feature>
<dbReference type="EMBL" id="JBHUHZ010000001">
    <property type="protein sequence ID" value="MFD2162217.1"/>
    <property type="molecule type" value="Genomic_DNA"/>
</dbReference>
<keyword evidence="5" id="KW-1185">Reference proteome</keyword>
<dbReference type="InterPro" id="IPR000421">
    <property type="entry name" value="FA58C"/>
</dbReference>
<dbReference type="Pfam" id="PF22633">
    <property type="entry name" value="F5_F8_type_C_2"/>
    <property type="match status" value="1"/>
</dbReference>
<dbReference type="InterPro" id="IPR026444">
    <property type="entry name" value="Secre_tail"/>
</dbReference>
<evidence type="ECO:0000259" key="3">
    <source>
        <dbReference type="PROSITE" id="PS50853"/>
    </source>
</evidence>
<dbReference type="SUPFAM" id="SSF110296">
    <property type="entry name" value="Oligoxyloglucan reducing end-specific cellobiohydrolase"/>
    <property type="match status" value="2"/>
</dbReference>
<dbReference type="CDD" id="cd15482">
    <property type="entry name" value="Sialidase_non-viral"/>
    <property type="match status" value="1"/>
</dbReference>
<name>A0ABW4ZL08_9SPHI</name>
<dbReference type="PROSITE" id="PS50022">
    <property type="entry name" value="FA58C_3"/>
    <property type="match status" value="1"/>
</dbReference>
<feature type="chain" id="PRO_5045182956" evidence="1">
    <location>
        <begin position="31"/>
        <end position="1350"/>
    </location>
</feature>
<dbReference type="Pfam" id="PF18962">
    <property type="entry name" value="Por_Secre_tail"/>
    <property type="match status" value="1"/>
</dbReference>
<dbReference type="Proteomes" id="UP001597387">
    <property type="component" value="Unassembled WGS sequence"/>
</dbReference>
<dbReference type="Gene3D" id="2.60.40.10">
    <property type="entry name" value="Immunoglobulins"/>
    <property type="match status" value="1"/>
</dbReference>
<dbReference type="InterPro" id="IPR003961">
    <property type="entry name" value="FN3_dom"/>
</dbReference>
<feature type="domain" description="F5/8 type C" evidence="2">
    <location>
        <begin position="819"/>
        <end position="959"/>
    </location>
</feature>
<reference evidence="5" key="1">
    <citation type="journal article" date="2019" name="Int. J. Syst. Evol. Microbiol.">
        <title>The Global Catalogue of Microorganisms (GCM) 10K type strain sequencing project: providing services to taxonomists for standard genome sequencing and annotation.</title>
        <authorList>
            <consortium name="The Broad Institute Genomics Platform"/>
            <consortium name="The Broad Institute Genome Sequencing Center for Infectious Disease"/>
            <person name="Wu L."/>
            <person name="Ma J."/>
        </authorList>
    </citation>
    <scope>NUCLEOTIDE SEQUENCE [LARGE SCALE GENOMIC DNA]</scope>
    <source>
        <strain evidence="5">KCTC 42217</strain>
    </source>
</reference>
<dbReference type="InterPro" id="IPR036116">
    <property type="entry name" value="FN3_sf"/>
</dbReference>
<dbReference type="InterPro" id="IPR008979">
    <property type="entry name" value="Galactose-bd-like_sf"/>
</dbReference>
<gene>
    <name evidence="4" type="ORF">ACFSJU_07420</name>
</gene>
<dbReference type="InterPro" id="IPR015943">
    <property type="entry name" value="WD40/YVTN_repeat-like_dom_sf"/>
</dbReference>
<dbReference type="PANTHER" id="PTHR43739:SF5">
    <property type="entry name" value="EXO-ALPHA-SIALIDASE"/>
    <property type="match status" value="1"/>
</dbReference>